<dbReference type="InterPro" id="IPR001757">
    <property type="entry name" value="P_typ_ATPase"/>
</dbReference>
<dbReference type="SFLD" id="SFLDG00002">
    <property type="entry name" value="C1.7:_P-type_atpase_like"/>
    <property type="match status" value="1"/>
</dbReference>
<dbReference type="EMBL" id="KL533629">
    <property type="protein sequence ID" value="KFO93652.1"/>
    <property type="molecule type" value="Genomic_DNA"/>
</dbReference>
<dbReference type="GO" id="GO:0005886">
    <property type="term" value="C:plasma membrane"/>
    <property type="evidence" value="ECO:0007669"/>
    <property type="project" value="TreeGrafter"/>
</dbReference>
<feature type="binding site" evidence="17">
    <location>
        <position position="435"/>
    </location>
    <ligand>
        <name>Mg(2+)</name>
        <dbReference type="ChEBI" id="CHEBI:18420"/>
    </ligand>
</feature>
<feature type="binding site" evidence="16">
    <location>
        <position position="433"/>
    </location>
    <ligand>
        <name>ATP</name>
        <dbReference type="ChEBI" id="CHEBI:30616"/>
    </ligand>
</feature>
<evidence type="ECO:0000256" key="16">
    <source>
        <dbReference type="PIRSR" id="PIRSR606539-2"/>
    </source>
</evidence>
<dbReference type="KEGG" id="brhi:104498967"/>
<dbReference type="InterPro" id="IPR018303">
    <property type="entry name" value="ATPase_P-typ_P_site"/>
</dbReference>
<dbReference type="FunFam" id="3.40.1110.10:FF:000009">
    <property type="entry name" value="Phospholipid-transporting ATPase"/>
    <property type="match status" value="1"/>
</dbReference>
<evidence type="ECO:0000259" key="21">
    <source>
        <dbReference type="Pfam" id="PF16212"/>
    </source>
</evidence>
<feature type="transmembrane region" description="Helical" evidence="18">
    <location>
        <begin position="1129"/>
        <end position="1150"/>
    </location>
</feature>
<feature type="domain" description="P-type ATPase N-terminal" evidence="20">
    <location>
        <begin position="64"/>
        <end position="118"/>
    </location>
</feature>
<feature type="transmembrane region" description="Helical" evidence="18">
    <location>
        <begin position="1237"/>
        <end position="1257"/>
    </location>
</feature>
<evidence type="ECO:0000256" key="14">
    <source>
        <dbReference type="ARBA" id="ARBA00050913"/>
    </source>
</evidence>
<keyword evidence="8 16" id="KW-0067">ATP-binding</keyword>
<dbReference type="Pfam" id="PF16209">
    <property type="entry name" value="PhoLip_ATPase_N"/>
    <property type="match status" value="1"/>
</dbReference>
<dbReference type="SFLD" id="SFLDF00027">
    <property type="entry name" value="p-type_atpase"/>
    <property type="match status" value="1"/>
</dbReference>
<evidence type="ECO:0000313" key="23">
    <source>
        <dbReference type="Proteomes" id="UP000054064"/>
    </source>
</evidence>
<name>A0A091HFQ7_BUCRH</name>
<protein>
    <recommendedName>
        <fullName evidence="18">Phospholipid-transporting ATPase</fullName>
        <ecNumber evidence="18">7.6.2.1</ecNumber>
    </recommendedName>
</protein>
<dbReference type="NCBIfam" id="TIGR01494">
    <property type="entry name" value="ATPase_P-type"/>
    <property type="match status" value="3"/>
</dbReference>
<dbReference type="GO" id="GO:0000287">
    <property type="term" value="F:magnesium ion binding"/>
    <property type="evidence" value="ECO:0007669"/>
    <property type="project" value="UniProtKB-UniRule"/>
</dbReference>
<dbReference type="EC" id="7.6.2.1" evidence="18"/>
<feature type="binding site" evidence="17">
    <location>
        <position position="433"/>
    </location>
    <ligand>
        <name>Mg(2+)</name>
        <dbReference type="ChEBI" id="CHEBI:18420"/>
    </ligand>
</feature>
<dbReference type="SFLD" id="SFLDS00003">
    <property type="entry name" value="Haloacid_Dehalogenase"/>
    <property type="match status" value="1"/>
</dbReference>
<evidence type="ECO:0000256" key="2">
    <source>
        <dbReference type="ARBA" id="ARBA00004477"/>
    </source>
</evidence>
<dbReference type="InterPro" id="IPR008250">
    <property type="entry name" value="ATPase_P-typ_transduc_dom_A_sf"/>
</dbReference>
<feature type="binding site" evidence="16">
    <location>
        <position position="779"/>
    </location>
    <ligand>
        <name>ATP</name>
        <dbReference type="ChEBI" id="CHEBI:30616"/>
    </ligand>
</feature>
<keyword evidence="9 17" id="KW-0460">Magnesium</keyword>
<dbReference type="InterPro" id="IPR006539">
    <property type="entry name" value="P-type_ATPase_IV"/>
</dbReference>
<feature type="transmembrane region" description="Helical" evidence="18">
    <location>
        <begin position="358"/>
        <end position="385"/>
    </location>
</feature>
<evidence type="ECO:0000256" key="4">
    <source>
        <dbReference type="ARBA" id="ARBA00022692"/>
    </source>
</evidence>
<evidence type="ECO:0000313" key="22">
    <source>
        <dbReference type="EMBL" id="KFO93652.1"/>
    </source>
</evidence>
<evidence type="ECO:0000256" key="6">
    <source>
        <dbReference type="ARBA" id="ARBA00022741"/>
    </source>
</evidence>
<feature type="binding site" evidence="16">
    <location>
        <position position="1044"/>
    </location>
    <ligand>
        <name>ATP</name>
        <dbReference type="ChEBI" id="CHEBI:30616"/>
    </ligand>
</feature>
<organism evidence="22 23">
    <name type="scientific">Buceros rhinoceros silvestris</name>
    <dbReference type="NCBI Taxonomy" id="175836"/>
    <lineage>
        <taxon>Eukaryota</taxon>
        <taxon>Metazoa</taxon>
        <taxon>Chordata</taxon>
        <taxon>Craniata</taxon>
        <taxon>Vertebrata</taxon>
        <taxon>Euteleostomi</taxon>
        <taxon>Archelosauria</taxon>
        <taxon>Archosauria</taxon>
        <taxon>Dinosauria</taxon>
        <taxon>Saurischia</taxon>
        <taxon>Theropoda</taxon>
        <taxon>Coelurosauria</taxon>
        <taxon>Aves</taxon>
        <taxon>Neognathae</taxon>
        <taxon>Neoaves</taxon>
        <taxon>Telluraves</taxon>
        <taxon>Coraciimorphae</taxon>
        <taxon>Bucerotiformes</taxon>
        <taxon>Bucerotidae</taxon>
        <taxon>Buceros</taxon>
    </lineage>
</organism>
<dbReference type="SUPFAM" id="SSF81653">
    <property type="entry name" value="Calcium ATPase, transduction domain A"/>
    <property type="match status" value="1"/>
</dbReference>
<feature type="transmembrane region" description="Helical" evidence="18">
    <location>
        <begin position="1177"/>
        <end position="1200"/>
    </location>
</feature>
<evidence type="ECO:0000256" key="12">
    <source>
        <dbReference type="ARBA" id="ARBA00023136"/>
    </source>
</evidence>
<feature type="binding site" evidence="16">
    <location>
        <position position="434"/>
    </location>
    <ligand>
        <name>ATP</name>
        <dbReference type="ChEBI" id="CHEBI:30616"/>
    </ligand>
</feature>
<evidence type="ECO:0000256" key="9">
    <source>
        <dbReference type="ARBA" id="ARBA00022842"/>
    </source>
</evidence>
<gene>
    <name evidence="22" type="ORF">N320_02682</name>
</gene>
<dbReference type="InterPro" id="IPR023298">
    <property type="entry name" value="ATPase_P-typ_TM_dom_sf"/>
</dbReference>
<dbReference type="SUPFAM" id="SSF81660">
    <property type="entry name" value="Metal cation-transporting ATPase, ATP-binding domain N"/>
    <property type="match status" value="1"/>
</dbReference>
<dbReference type="Proteomes" id="UP000054064">
    <property type="component" value="Unassembled WGS sequence"/>
</dbReference>
<feature type="binding site" evidence="16">
    <location>
        <position position="1020"/>
    </location>
    <ligand>
        <name>ATP</name>
        <dbReference type="ChEBI" id="CHEBI:30616"/>
    </ligand>
</feature>
<feature type="transmembrane region" description="Helical" evidence="18">
    <location>
        <begin position="117"/>
        <end position="135"/>
    </location>
</feature>
<keyword evidence="4 18" id="KW-0812">Transmembrane</keyword>
<feature type="region of interest" description="Disordered" evidence="19">
    <location>
        <begin position="1414"/>
        <end position="1466"/>
    </location>
</feature>
<dbReference type="Gene3D" id="3.40.50.1000">
    <property type="entry name" value="HAD superfamily/HAD-like"/>
    <property type="match status" value="2"/>
</dbReference>
<dbReference type="PANTHER" id="PTHR24092">
    <property type="entry name" value="PROBABLE PHOSPHOLIPID-TRANSPORTING ATPASE"/>
    <property type="match status" value="1"/>
</dbReference>
<feature type="binding site" evidence="16">
    <location>
        <position position="903"/>
    </location>
    <ligand>
        <name>ATP</name>
        <dbReference type="ChEBI" id="CHEBI:30616"/>
    </ligand>
</feature>
<keyword evidence="12 18" id="KW-0472">Membrane</keyword>
<feature type="binding site" evidence="16">
    <location>
        <position position="905"/>
    </location>
    <ligand>
        <name>ATP</name>
        <dbReference type="ChEBI" id="CHEBI:30616"/>
    </ligand>
</feature>
<feature type="binding site" evidence="16">
    <location>
        <position position="823"/>
    </location>
    <ligand>
        <name>ATP</name>
        <dbReference type="ChEBI" id="CHEBI:30616"/>
    </ligand>
</feature>
<feature type="binding site" evidence="16">
    <location>
        <position position="1043"/>
    </location>
    <ligand>
        <name>ATP</name>
        <dbReference type="ChEBI" id="CHEBI:30616"/>
    </ligand>
</feature>
<evidence type="ECO:0000259" key="20">
    <source>
        <dbReference type="Pfam" id="PF16209"/>
    </source>
</evidence>
<dbReference type="GO" id="GO:0045332">
    <property type="term" value="P:phospholipid translocation"/>
    <property type="evidence" value="ECO:0007669"/>
    <property type="project" value="TreeGrafter"/>
</dbReference>
<feature type="binding site" evidence="17">
    <location>
        <position position="1040"/>
    </location>
    <ligand>
        <name>Mg(2+)</name>
        <dbReference type="ChEBI" id="CHEBI:18420"/>
    </ligand>
</feature>
<keyword evidence="11 18" id="KW-1133">Transmembrane helix</keyword>
<feature type="domain" description="P-type ATPase C-terminal" evidence="21">
    <location>
        <begin position="1066"/>
        <end position="1308"/>
    </location>
</feature>
<feature type="binding site" evidence="16">
    <location>
        <position position="435"/>
    </location>
    <ligand>
        <name>ATP</name>
        <dbReference type="ChEBI" id="CHEBI:30616"/>
    </ligand>
</feature>
<dbReference type="InterPro" id="IPR032631">
    <property type="entry name" value="P-type_ATPase_N"/>
</dbReference>
<dbReference type="FunFam" id="2.70.150.10:FF:000022">
    <property type="entry name" value="Phospholipid-transporting ATPase"/>
    <property type="match status" value="1"/>
</dbReference>
<evidence type="ECO:0000256" key="18">
    <source>
        <dbReference type="RuleBase" id="RU362033"/>
    </source>
</evidence>
<comment type="similarity">
    <text evidence="3 18">Belongs to the cation transport ATPase (P-type) (TC 3.A.3) family. Type IV subfamily.</text>
</comment>
<dbReference type="InterPro" id="IPR032630">
    <property type="entry name" value="P_typ_ATPase_c"/>
</dbReference>
<comment type="subcellular location">
    <subcellularLocation>
        <location evidence="2">Endoplasmic reticulum membrane</location>
        <topology evidence="2">Multi-pass membrane protein</topology>
    </subcellularLocation>
    <subcellularLocation>
        <location evidence="18">Membrane</location>
        <topology evidence="18">Multi-pass membrane protein</topology>
    </subcellularLocation>
</comment>
<feature type="binding site" evidence="16">
    <location>
        <position position="713"/>
    </location>
    <ligand>
        <name>ATP</name>
        <dbReference type="ChEBI" id="CHEBI:30616"/>
    </ligand>
</feature>
<dbReference type="PRINTS" id="PR00119">
    <property type="entry name" value="CATATPASE"/>
</dbReference>
<evidence type="ECO:0000256" key="1">
    <source>
        <dbReference type="ARBA" id="ARBA00001946"/>
    </source>
</evidence>
<evidence type="ECO:0000256" key="7">
    <source>
        <dbReference type="ARBA" id="ARBA00022824"/>
    </source>
</evidence>
<accession>A0A091HFQ7</accession>
<dbReference type="PROSITE" id="PS00154">
    <property type="entry name" value="ATPASE_E1_E2"/>
    <property type="match status" value="1"/>
</dbReference>
<dbReference type="SUPFAM" id="SSF81665">
    <property type="entry name" value="Calcium ATPase, transmembrane domain M"/>
    <property type="match status" value="1"/>
</dbReference>
<comment type="catalytic activity">
    <reaction evidence="13 18">
        <text>ATP + H2O + phospholipidSide 1 = ADP + phosphate + phospholipidSide 2.</text>
        <dbReference type="EC" id="7.6.2.1"/>
    </reaction>
</comment>
<proteinExistence type="inferred from homology"/>
<dbReference type="Gene3D" id="3.40.1110.10">
    <property type="entry name" value="Calcium-transporting ATPase, cytoplasmic domain N"/>
    <property type="match status" value="2"/>
</dbReference>
<feature type="binding site" evidence="16">
    <location>
        <position position="1014"/>
    </location>
    <ligand>
        <name>ATP</name>
        <dbReference type="ChEBI" id="CHEBI:30616"/>
    </ligand>
</feature>
<dbReference type="Gene3D" id="1.20.1110.10">
    <property type="entry name" value="Calcium-transporting ATPase, transmembrane domain"/>
    <property type="match status" value="1"/>
</dbReference>
<evidence type="ECO:0000256" key="11">
    <source>
        <dbReference type="ARBA" id="ARBA00022989"/>
    </source>
</evidence>
<dbReference type="GO" id="GO:0005524">
    <property type="term" value="F:ATP binding"/>
    <property type="evidence" value="ECO:0007669"/>
    <property type="project" value="UniProtKB-UniRule"/>
</dbReference>
<feature type="active site" description="4-aspartylphosphate intermediate" evidence="15">
    <location>
        <position position="433"/>
    </location>
</feature>
<keyword evidence="5 17" id="KW-0479">Metal-binding</keyword>
<reference evidence="22 23" key="1">
    <citation type="submission" date="2014-04" db="EMBL/GenBank/DDBJ databases">
        <title>Genome evolution of avian class.</title>
        <authorList>
            <person name="Zhang G."/>
            <person name="Li C."/>
        </authorList>
    </citation>
    <scope>NUCLEOTIDE SEQUENCE [LARGE SCALE GENOMIC DNA]</scope>
    <source>
        <strain evidence="22">BGI_N320</strain>
    </source>
</reference>
<keyword evidence="7" id="KW-0256">Endoplasmic reticulum</keyword>
<dbReference type="NCBIfam" id="TIGR01652">
    <property type="entry name" value="ATPase-Plipid"/>
    <property type="match status" value="2"/>
</dbReference>
<dbReference type="InterPro" id="IPR023214">
    <property type="entry name" value="HAD_sf"/>
</dbReference>
<evidence type="ECO:0000256" key="10">
    <source>
        <dbReference type="ARBA" id="ARBA00022967"/>
    </source>
</evidence>
<dbReference type="CDD" id="cd02073">
    <property type="entry name" value="P-type_ATPase_APLT_Dnf-like"/>
    <property type="match status" value="1"/>
</dbReference>
<evidence type="ECO:0000256" key="8">
    <source>
        <dbReference type="ARBA" id="ARBA00022840"/>
    </source>
</evidence>
<evidence type="ECO:0000256" key="19">
    <source>
        <dbReference type="SAM" id="MobiDB-lite"/>
    </source>
</evidence>
<dbReference type="InterPro" id="IPR044492">
    <property type="entry name" value="P_typ_ATPase_HD_dom"/>
</dbReference>
<dbReference type="PANTHER" id="PTHR24092:SF79">
    <property type="entry name" value="PHOSPHOLIPID-TRANSPORTING ATPASE VB"/>
    <property type="match status" value="1"/>
</dbReference>
<evidence type="ECO:0000256" key="3">
    <source>
        <dbReference type="ARBA" id="ARBA00008109"/>
    </source>
</evidence>
<dbReference type="GO" id="GO:0005789">
    <property type="term" value="C:endoplasmic reticulum membrane"/>
    <property type="evidence" value="ECO:0007669"/>
    <property type="project" value="UniProtKB-SubCell"/>
</dbReference>
<feature type="transmembrane region" description="Helical" evidence="18">
    <location>
        <begin position="93"/>
        <end position="111"/>
    </location>
</feature>
<evidence type="ECO:0000256" key="5">
    <source>
        <dbReference type="ARBA" id="ARBA00022723"/>
    </source>
</evidence>
<dbReference type="InterPro" id="IPR036412">
    <property type="entry name" value="HAD-like_sf"/>
</dbReference>
<sequence length="1466" mass="166043">MALSVDSALYRWRRLGAESPSQTLPERAPLLFSARGKPQLNLNKWRIVFPENGRQWKDWKRASTFYSGNRIQTTKYTWFTFLPQNLFEQFHRLGYLYFLFLVVLNGFPQVEVFHREITMLPLIVVLLASMIKDAVEDCRKYRFDKMINFSKTRIYDKEERAYVEKCWKDVHVGDFVQLRCNETIPADILLLYSSDQNGICHLETANLDGETNLKQRHVVMGFSSQNTLFEPEFFQNTIICEMPNNDLNKFKGYMEQPNNERIGFNIESLLLRGCTIRNTEAAIGIVIYAGHETKAMLNNNGPRYKRSKIERRMNMDIFVCVGLLFVMCLVGSVGHGIWTGNFSEHPPYDVPDENGNFLPPVLAGFYMFLTMIILLQVLIPISLYVSIELVKLGQVFLIHNDIDLYDDEADLPIQCRALNITEDLGQIQYIFSDKTGTLTENKMVFRRCTVDGIEFSHQENARRLESHKELDLDDEDFAKLQHFSLPRMNIERPATYKQRTVRPLRRCQSARAHFQGHTRNRSLGRRDSNQSQVAFSSTIEKDVTPDSRLLRRVREAALQTENLSPFMHMKTSTSLTDFFLALAICNTVLVSTATEPRQRVTVPPPIKPSGITLEKIHQIFQRLKLASLSQSFSSSQSSSDLGASFSAKNTEEHLAALDCCDNDDNCCASSKGDELQGKGSAGIGSASLDEVFKSVTNGSLPTDFCYEAESPDEAALVYAAQAYSFTLVSRTPEQVTVRLPQGTLLTFDILYTLGFDSVRKRMSVVVRHPLTKEIVVYTKGADSVIMDLLEDSDKADTSTAKRMKRIKEKTQKHLDYYARDGLRTLCIAKKVLNEDDFQKWANFRQEAEAAIDNRDELLMETAQHLETKLTLLGATGIEDRLQDGVPDTIEALREAGIQIWVLTGDKQETAVNIAYSCKLLNQRDTVFTINTENKETCESLLNLTLEEVRKNYEVGKPRTKLFGIIPRYFSASEPPSLEFGLVIDGRTLNIIFQGGLEKKFLALTKHCRSVLCCRSTPLQKSMVVKLVRGQLKVMTLSIGDGANDVSMIQAADVGIGISGQEGMQAVMASDFATTRFKHLKKLLLVHGHWCYARLAKMVIYFFYKNVSYVSLLFWYQFFCGFSGSTMIDYWQMIFFNLFFTSMPPLLFGVLDRDVSAETLLGLPELYKNGQNSEIYKLSTFIITMLDAFYQSLVCFFVPYLMYEDSDIDVFSFGNPINTISLLTILLHQALEMRTWTLFHLVTMIGSVVFYLVFSLIYNATCMVCNPPTNPYWIMEKQLSDPTFYLLCTITPVIALLPRFFILALRGTFEASLILKAQQLDKLPKGQQDLEIQKLRSRKRTTSGVPVASPASNDDFEQNISHLCVSPFLHPAAAATSHGDTESQGLSAPEVNPLRKQTLEEGYYFFNRWAEEEATATDSSGGPSSGHYPLVPSRVTSPGHHGGKPTKDNANNFSHGSHRRSVSAVTL</sequence>
<feature type="compositionally biased region" description="Basic residues" evidence="19">
    <location>
        <begin position="514"/>
        <end position="523"/>
    </location>
</feature>
<feature type="binding site" evidence="16">
    <location>
        <position position="755"/>
    </location>
    <ligand>
        <name>ATP</name>
        <dbReference type="ChEBI" id="CHEBI:30616"/>
    </ligand>
</feature>
<dbReference type="FunFam" id="3.40.50.1000:FF:000001">
    <property type="entry name" value="Phospholipid-transporting ATPase IC"/>
    <property type="match status" value="1"/>
</dbReference>
<dbReference type="GO" id="GO:1990531">
    <property type="term" value="C:phospholipid-translocating ATPase complex"/>
    <property type="evidence" value="ECO:0007669"/>
    <property type="project" value="UniProtKB-ARBA"/>
</dbReference>
<evidence type="ECO:0000256" key="15">
    <source>
        <dbReference type="PIRSR" id="PIRSR606539-1"/>
    </source>
</evidence>
<dbReference type="OrthoDB" id="377733at2759"/>
<dbReference type="GO" id="GO:0140351">
    <property type="term" value="F:glycosylceramide flippase activity"/>
    <property type="evidence" value="ECO:0007669"/>
    <property type="project" value="UniProtKB-ARBA"/>
</dbReference>
<dbReference type="Pfam" id="PF16212">
    <property type="entry name" value="PhoLip_ATPase_C"/>
    <property type="match status" value="1"/>
</dbReference>
<feature type="binding site" evidence="16">
    <location>
        <position position="904"/>
    </location>
    <ligand>
        <name>ATP</name>
        <dbReference type="ChEBI" id="CHEBI:30616"/>
    </ligand>
</feature>
<dbReference type="FunFam" id="3.40.50.1000:FF:000023">
    <property type="entry name" value="Phospholipid-transporting ATPase"/>
    <property type="match status" value="1"/>
</dbReference>
<dbReference type="InterPro" id="IPR023299">
    <property type="entry name" value="ATPase_P-typ_cyto_dom_N"/>
</dbReference>
<evidence type="ECO:0000256" key="13">
    <source>
        <dbReference type="ARBA" id="ARBA00034036"/>
    </source>
</evidence>
<dbReference type="SUPFAM" id="SSF56784">
    <property type="entry name" value="HAD-like"/>
    <property type="match status" value="2"/>
</dbReference>
<keyword evidence="23" id="KW-1185">Reference proteome</keyword>
<dbReference type="GO" id="GO:0016887">
    <property type="term" value="F:ATP hydrolysis activity"/>
    <property type="evidence" value="ECO:0007669"/>
    <property type="project" value="InterPro"/>
</dbReference>
<feature type="region of interest" description="Disordered" evidence="19">
    <location>
        <begin position="512"/>
        <end position="537"/>
    </location>
</feature>
<dbReference type="Gene3D" id="2.70.150.10">
    <property type="entry name" value="Calcium-transporting ATPase, cytoplasmic transduction domain A"/>
    <property type="match status" value="1"/>
</dbReference>
<feature type="transmembrane region" description="Helical" evidence="18">
    <location>
        <begin position="315"/>
        <end position="338"/>
    </location>
</feature>
<comment type="cofactor">
    <cofactor evidence="1 17">
        <name>Mg(2+)</name>
        <dbReference type="ChEBI" id="CHEBI:18420"/>
    </cofactor>
</comment>
<keyword evidence="6 16" id="KW-0547">Nucleotide-binding</keyword>
<feature type="transmembrane region" description="Helical" evidence="18">
    <location>
        <begin position="1283"/>
        <end position="1304"/>
    </location>
</feature>
<feature type="transmembrane region" description="Helical" evidence="18">
    <location>
        <begin position="1098"/>
        <end position="1117"/>
    </location>
</feature>
<feature type="binding site" evidence="17">
    <location>
        <position position="1044"/>
    </location>
    <ligand>
        <name>Mg(2+)</name>
        <dbReference type="ChEBI" id="CHEBI:18420"/>
    </ligand>
</feature>
<feature type="region of interest" description="Disordered" evidence="19">
    <location>
        <begin position="1334"/>
        <end position="1353"/>
    </location>
</feature>
<evidence type="ECO:0000256" key="17">
    <source>
        <dbReference type="PIRSR" id="PIRSR606539-3"/>
    </source>
</evidence>
<comment type="catalytic activity">
    <reaction evidence="14">
        <text>a beta-D-glucosyl-(1&lt;-&gt;1')-N-acylsphing-4-enine(out) + ATP + H2O = a beta-D-glucosyl-(1&lt;-&gt;1')-N-acylsphing-4-enine(in) + ADP + phosphate + H(+)</text>
        <dbReference type="Rhea" id="RHEA:66036"/>
        <dbReference type="ChEBI" id="CHEBI:15377"/>
        <dbReference type="ChEBI" id="CHEBI:15378"/>
        <dbReference type="ChEBI" id="CHEBI:22801"/>
        <dbReference type="ChEBI" id="CHEBI:30616"/>
        <dbReference type="ChEBI" id="CHEBI:43474"/>
        <dbReference type="ChEBI" id="CHEBI:456216"/>
    </reaction>
    <physiologicalReaction direction="left-to-right" evidence="14">
        <dbReference type="Rhea" id="RHEA:66037"/>
    </physiologicalReaction>
</comment>
<dbReference type="Pfam" id="PF13246">
    <property type="entry name" value="Cation_ATPase"/>
    <property type="match status" value="1"/>
</dbReference>
<keyword evidence="10 18" id="KW-1278">Translocase</keyword>